<dbReference type="InterPro" id="IPR050549">
    <property type="entry name" value="MFS_Trehalose_Transporter"/>
</dbReference>
<feature type="transmembrane region" description="Helical" evidence="5">
    <location>
        <begin position="279"/>
        <end position="298"/>
    </location>
</feature>
<keyword evidence="2 5" id="KW-0812">Transmembrane</keyword>
<comment type="subcellular location">
    <subcellularLocation>
        <location evidence="1">Membrane</location>
        <topology evidence="1">Multi-pass membrane protein</topology>
    </subcellularLocation>
</comment>
<protein>
    <submittedName>
        <fullName evidence="8">Sugar transporter ERD6-like 7</fullName>
    </submittedName>
</protein>
<dbReference type="PANTHER" id="PTHR48021">
    <property type="match status" value="1"/>
</dbReference>
<dbReference type="AlphaFoldDB" id="A0A8B7P3S7"/>
<reference evidence="8" key="1">
    <citation type="submission" date="2025-08" db="UniProtKB">
        <authorList>
            <consortium name="RefSeq"/>
        </authorList>
    </citation>
    <scope>IDENTIFICATION</scope>
</reference>
<evidence type="ECO:0000256" key="2">
    <source>
        <dbReference type="ARBA" id="ARBA00022692"/>
    </source>
</evidence>
<evidence type="ECO:0000256" key="4">
    <source>
        <dbReference type="ARBA" id="ARBA00023136"/>
    </source>
</evidence>
<keyword evidence="7" id="KW-1185">Reference proteome</keyword>
<accession>A0A8B7P3S7</accession>
<name>A0A8B7P3S7_HYAAZ</name>
<dbReference type="KEGG" id="hazt:108676979"/>
<organism evidence="7 8">
    <name type="scientific">Hyalella azteca</name>
    <name type="common">Amphipod</name>
    <dbReference type="NCBI Taxonomy" id="294128"/>
    <lineage>
        <taxon>Eukaryota</taxon>
        <taxon>Metazoa</taxon>
        <taxon>Ecdysozoa</taxon>
        <taxon>Arthropoda</taxon>
        <taxon>Crustacea</taxon>
        <taxon>Multicrustacea</taxon>
        <taxon>Malacostraca</taxon>
        <taxon>Eumalacostraca</taxon>
        <taxon>Peracarida</taxon>
        <taxon>Amphipoda</taxon>
        <taxon>Senticaudata</taxon>
        <taxon>Talitrida</taxon>
        <taxon>Talitroidea</taxon>
        <taxon>Hyalellidae</taxon>
        <taxon>Hyalella</taxon>
    </lineage>
</organism>
<dbReference type="GO" id="GO:0022857">
    <property type="term" value="F:transmembrane transporter activity"/>
    <property type="evidence" value="ECO:0007669"/>
    <property type="project" value="InterPro"/>
</dbReference>
<dbReference type="Pfam" id="PF00083">
    <property type="entry name" value="Sugar_tr"/>
    <property type="match status" value="1"/>
</dbReference>
<dbReference type="InterPro" id="IPR036259">
    <property type="entry name" value="MFS_trans_sf"/>
</dbReference>
<dbReference type="Proteomes" id="UP000694843">
    <property type="component" value="Unplaced"/>
</dbReference>
<dbReference type="RefSeq" id="XP_018020610.2">
    <property type="nucleotide sequence ID" value="XM_018165121.2"/>
</dbReference>
<feature type="transmembrane region" description="Helical" evidence="5">
    <location>
        <begin position="209"/>
        <end position="227"/>
    </location>
</feature>
<dbReference type="Gene3D" id="1.20.1250.20">
    <property type="entry name" value="MFS general substrate transporter like domains"/>
    <property type="match status" value="1"/>
</dbReference>
<sequence length="327" mass="35822">MSAGSSFSVLYALGVVYSYVLGMWLPWQQLAVACLGPSVACTSLLPFFPESPTFHLLKNRTDKAKAALQRFRGRDVDIEEEFGKLQQFVQSNATQNRSWSLITQATVYKPLLIVGLAFVARTFTGITGIESHSSLFLKAAKGALPDQLGATVFVLCSTVSCFFVKFIMDSVGRRPLLIASASGVSLCLGSLALYLYILEKTGEQAVKMVSWLPLLCLTVYVMAYNIGHACVPDVLLGEMLPPWFKEKAGAITVLSSNTMHLLMVILFSQQEDSLQSYGLFLALAALNVAAAILIAMFVKETKGKTLQEISELFEEKSKLIEYGSIER</sequence>
<evidence type="ECO:0000313" key="8">
    <source>
        <dbReference type="RefSeq" id="XP_018020610.2"/>
    </source>
</evidence>
<evidence type="ECO:0000256" key="5">
    <source>
        <dbReference type="SAM" id="Phobius"/>
    </source>
</evidence>
<dbReference type="InterPro" id="IPR005828">
    <property type="entry name" value="MFS_sugar_transport-like"/>
</dbReference>
<dbReference type="GeneID" id="108676979"/>
<dbReference type="PANTHER" id="PTHR48021:SF1">
    <property type="entry name" value="GH07001P-RELATED"/>
    <property type="match status" value="1"/>
</dbReference>
<keyword evidence="4 5" id="KW-0472">Membrane</keyword>
<proteinExistence type="predicted"/>
<dbReference type="PROSITE" id="PS50850">
    <property type="entry name" value="MFS"/>
    <property type="match status" value="1"/>
</dbReference>
<feature type="transmembrane region" description="Helical" evidence="5">
    <location>
        <begin position="248"/>
        <end position="267"/>
    </location>
</feature>
<dbReference type="OrthoDB" id="6612291at2759"/>
<evidence type="ECO:0000259" key="6">
    <source>
        <dbReference type="PROSITE" id="PS50850"/>
    </source>
</evidence>
<feature type="transmembrane region" description="Helical" evidence="5">
    <location>
        <begin position="107"/>
        <end position="128"/>
    </location>
</feature>
<dbReference type="GO" id="GO:0016020">
    <property type="term" value="C:membrane"/>
    <property type="evidence" value="ECO:0007669"/>
    <property type="project" value="UniProtKB-SubCell"/>
</dbReference>
<feature type="transmembrane region" description="Helical" evidence="5">
    <location>
        <begin position="175"/>
        <end position="197"/>
    </location>
</feature>
<feature type="transmembrane region" description="Helical" evidence="5">
    <location>
        <begin position="7"/>
        <end position="24"/>
    </location>
</feature>
<evidence type="ECO:0000256" key="1">
    <source>
        <dbReference type="ARBA" id="ARBA00004141"/>
    </source>
</evidence>
<evidence type="ECO:0000313" key="7">
    <source>
        <dbReference type="Proteomes" id="UP000694843"/>
    </source>
</evidence>
<feature type="transmembrane region" description="Helical" evidence="5">
    <location>
        <begin position="30"/>
        <end position="48"/>
    </location>
</feature>
<dbReference type="SUPFAM" id="SSF103473">
    <property type="entry name" value="MFS general substrate transporter"/>
    <property type="match status" value="1"/>
</dbReference>
<keyword evidence="3 5" id="KW-1133">Transmembrane helix</keyword>
<dbReference type="InterPro" id="IPR020846">
    <property type="entry name" value="MFS_dom"/>
</dbReference>
<feature type="transmembrane region" description="Helical" evidence="5">
    <location>
        <begin position="148"/>
        <end position="168"/>
    </location>
</feature>
<evidence type="ECO:0000256" key="3">
    <source>
        <dbReference type="ARBA" id="ARBA00022989"/>
    </source>
</evidence>
<dbReference type="OMA" id="WVINDGE"/>
<feature type="domain" description="Major facilitator superfamily (MFS) profile" evidence="6">
    <location>
        <begin position="1"/>
        <end position="302"/>
    </location>
</feature>
<gene>
    <name evidence="8" type="primary">LOC108676979</name>
</gene>